<organism evidence="3">
    <name type="scientific">Chaetomium thermophilum (strain DSM 1495 / CBS 144.50 / IMI 039719)</name>
    <name type="common">Thermochaetoides thermophila</name>
    <dbReference type="NCBI Taxonomy" id="759272"/>
    <lineage>
        <taxon>Eukaryota</taxon>
        <taxon>Fungi</taxon>
        <taxon>Dikarya</taxon>
        <taxon>Ascomycota</taxon>
        <taxon>Pezizomycotina</taxon>
        <taxon>Sordariomycetes</taxon>
        <taxon>Sordariomycetidae</taxon>
        <taxon>Sordariales</taxon>
        <taxon>Chaetomiaceae</taxon>
        <taxon>Thermochaetoides</taxon>
    </lineage>
</organism>
<dbReference type="HOGENOM" id="CLU_2209737_0_0_1"/>
<evidence type="ECO:0000256" key="1">
    <source>
        <dbReference type="SAM" id="MobiDB-lite"/>
    </source>
</evidence>
<dbReference type="GeneID" id="18255768"/>
<dbReference type="KEGG" id="cthr:CTHT_0017300"/>
<protein>
    <submittedName>
        <fullName evidence="2">Uncharacterized protein</fullName>
    </submittedName>
</protein>
<dbReference type="Proteomes" id="UP000008066">
    <property type="component" value="Unassembled WGS sequence"/>
</dbReference>
<dbReference type="EMBL" id="GL988040">
    <property type="protein sequence ID" value="EGS22213.1"/>
    <property type="molecule type" value="Genomic_DNA"/>
</dbReference>
<reference evidence="2 3" key="1">
    <citation type="journal article" date="2011" name="Cell">
        <title>Insight into structure and assembly of the nuclear pore complex by utilizing the genome of a eukaryotic thermophile.</title>
        <authorList>
            <person name="Amlacher S."/>
            <person name="Sarges P."/>
            <person name="Flemming D."/>
            <person name="van Noort V."/>
            <person name="Kunze R."/>
            <person name="Devos D.P."/>
            <person name="Arumugam M."/>
            <person name="Bork P."/>
            <person name="Hurt E."/>
        </authorList>
    </citation>
    <scope>NUCLEOTIDE SEQUENCE [LARGE SCALE GENOMIC DNA]</scope>
    <source>
        <strain evidence="3">DSM 1495 / CBS 144.50 / IMI 039719</strain>
    </source>
</reference>
<proteinExistence type="predicted"/>
<dbReference type="AlphaFoldDB" id="G0S2I0"/>
<sequence>MQDPANAGSEDIAAALLSALHKAAKTAKAQFGCSHTPPHHWCEQPRVCRRYCAALCIGRREMQIMEMRCDIFGFTPEADATSEQKPPHTVASRTSPPADLMQALEAA</sequence>
<evidence type="ECO:0000313" key="3">
    <source>
        <dbReference type="Proteomes" id="UP000008066"/>
    </source>
</evidence>
<keyword evidence="3" id="KW-1185">Reference proteome</keyword>
<name>G0S2I0_CHATD</name>
<feature type="region of interest" description="Disordered" evidence="1">
    <location>
        <begin position="78"/>
        <end position="107"/>
    </location>
</feature>
<gene>
    <name evidence="2" type="ORF">CTHT_0017300</name>
</gene>
<dbReference type="RefSeq" id="XP_006692232.1">
    <property type="nucleotide sequence ID" value="XM_006692169.1"/>
</dbReference>
<evidence type="ECO:0000313" key="2">
    <source>
        <dbReference type="EMBL" id="EGS22213.1"/>
    </source>
</evidence>
<accession>G0S2I0</accession>